<dbReference type="EMBL" id="BAABAF010000001">
    <property type="protein sequence ID" value="GAA3754311.1"/>
    <property type="molecule type" value="Genomic_DNA"/>
</dbReference>
<dbReference type="Pfam" id="PF00078">
    <property type="entry name" value="RVT_1"/>
    <property type="match status" value="1"/>
</dbReference>
<dbReference type="SUPFAM" id="SSF56672">
    <property type="entry name" value="DNA/RNA polymerases"/>
    <property type="match status" value="1"/>
</dbReference>
<gene>
    <name evidence="2" type="ORF">GCM10022240_04050</name>
</gene>
<feature type="domain" description="Reverse transcriptase" evidence="1">
    <location>
        <begin position="1"/>
        <end position="122"/>
    </location>
</feature>
<organism evidence="2 3">
    <name type="scientific">Microbacterium kribbense</name>
    <dbReference type="NCBI Taxonomy" id="433645"/>
    <lineage>
        <taxon>Bacteria</taxon>
        <taxon>Bacillati</taxon>
        <taxon>Actinomycetota</taxon>
        <taxon>Actinomycetes</taxon>
        <taxon>Micrococcales</taxon>
        <taxon>Microbacteriaceae</taxon>
        <taxon>Microbacterium</taxon>
    </lineage>
</organism>
<comment type="caution">
    <text evidence="2">The sequence shown here is derived from an EMBL/GenBank/DDBJ whole genome shotgun (WGS) entry which is preliminary data.</text>
</comment>
<keyword evidence="3" id="KW-1185">Reference proteome</keyword>
<dbReference type="InterPro" id="IPR000477">
    <property type="entry name" value="RT_dom"/>
</dbReference>
<protein>
    <recommendedName>
        <fullName evidence="1">Reverse transcriptase domain-containing protein</fullName>
    </recommendedName>
</protein>
<dbReference type="Proteomes" id="UP001500540">
    <property type="component" value="Unassembled WGS sequence"/>
</dbReference>
<accession>A0ABP7G4G5</accession>
<evidence type="ECO:0000313" key="3">
    <source>
        <dbReference type="Proteomes" id="UP001500540"/>
    </source>
</evidence>
<sequence length="311" mass="34645">MEAPEPYLTAEEKNLPKARRLRGVAQGTSLSLFLANVAASELDRSLERLGVGFVRYADDTLIWSPDYGRVSEAASILHEASSHIGSPINAEKSLGIRVLAKEETVHVEMSSTKHVDYLGHRIGMRQVRMKDRSVIRIRERIAELIYTNLIQEPLNGSQAGSRLGGVDRDYVTLIWQLRRYLYGSLTENDVRRFQRGAIPPMSFEGVMSFFPLVNGEAQLRELDEWIAAHIWLGLRKRAHLLKAGGLATPLPHGLEKAQLLGFTATSSRTGDLIDLRVPSVRKIARVIQTAVMTHGLGVVSGRPPLYLYGEE</sequence>
<dbReference type="PROSITE" id="PS50878">
    <property type="entry name" value="RT_POL"/>
    <property type="match status" value="1"/>
</dbReference>
<reference evidence="3" key="1">
    <citation type="journal article" date="2019" name="Int. J. Syst. Evol. Microbiol.">
        <title>The Global Catalogue of Microorganisms (GCM) 10K type strain sequencing project: providing services to taxonomists for standard genome sequencing and annotation.</title>
        <authorList>
            <consortium name="The Broad Institute Genomics Platform"/>
            <consortium name="The Broad Institute Genome Sequencing Center for Infectious Disease"/>
            <person name="Wu L."/>
            <person name="Ma J."/>
        </authorList>
    </citation>
    <scope>NUCLEOTIDE SEQUENCE [LARGE SCALE GENOMIC DNA]</scope>
    <source>
        <strain evidence="3">JCM 16950</strain>
    </source>
</reference>
<dbReference type="InterPro" id="IPR043502">
    <property type="entry name" value="DNA/RNA_pol_sf"/>
</dbReference>
<proteinExistence type="predicted"/>
<evidence type="ECO:0000259" key="1">
    <source>
        <dbReference type="PROSITE" id="PS50878"/>
    </source>
</evidence>
<name>A0ABP7G4G5_9MICO</name>
<evidence type="ECO:0000313" key="2">
    <source>
        <dbReference type="EMBL" id="GAA3754311.1"/>
    </source>
</evidence>